<keyword evidence="3" id="KW-0472">Membrane</keyword>
<dbReference type="NCBIfam" id="TIGR03064">
    <property type="entry name" value="sortase_srtB"/>
    <property type="match status" value="1"/>
</dbReference>
<dbReference type="SUPFAM" id="SSF63817">
    <property type="entry name" value="Sortase"/>
    <property type="match status" value="1"/>
</dbReference>
<evidence type="ECO:0000256" key="3">
    <source>
        <dbReference type="SAM" id="Phobius"/>
    </source>
</evidence>
<reference evidence="4 5" key="1">
    <citation type="submission" date="2019-08" db="EMBL/GenBank/DDBJ databases">
        <title>In-depth cultivation of the pig gut microbiome towards novel bacterial diversity and tailored functional studies.</title>
        <authorList>
            <person name="Wylensek D."/>
            <person name="Hitch T.C.A."/>
            <person name="Clavel T."/>
        </authorList>
    </citation>
    <scope>NUCLEOTIDE SEQUENCE [LARGE SCALE GENOMIC DNA]</scope>
    <source>
        <strain evidence="4 5">CA-Schmier-601-WT-1</strain>
    </source>
</reference>
<keyword evidence="5" id="KW-1185">Reference proteome</keyword>
<dbReference type="InterPro" id="IPR009835">
    <property type="entry name" value="SrtB"/>
</dbReference>
<feature type="transmembrane region" description="Helical" evidence="3">
    <location>
        <begin position="30"/>
        <end position="51"/>
    </location>
</feature>
<dbReference type="EC" id="3.4.22.71" evidence="4"/>
<accession>A0A6N7XSJ1</accession>
<name>A0A6N7XSJ1_9ACTN</name>
<organism evidence="4 5">
    <name type="scientific">Olsenella porci</name>
    <dbReference type="NCBI Taxonomy" id="2652279"/>
    <lineage>
        <taxon>Bacteria</taxon>
        <taxon>Bacillati</taxon>
        <taxon>Actinomycetota</taxon>
        <taxon>Coriobacteriia</taxon>
        <taxon>Coriobacteriales</taxon>
        <taxon>Atopobiaceae</taxon>
        <taxon>Olsenella</taxon>
    </lineage>
</organism>
<comment type="caution">
    <text evidence="4">The sequence shown here is derived from an EMBL/GenBank/DDBJ whole genome shotgun (WGS) entry which is preliminary data.</text>
</comment>
<proteinExistence type="predicted"/>
<dbReference type="InterPro" id="IPR005754">
    <property type="entry name" value="Sortase"/>
</dbReference>
<evidence type="ECO:0000313" key="4">
    <source>
        <dbReference type="EMBL" id="MST72899.1"/>
    </source>
</evidence>
<dbReference type="Pfam" id="PF04203">
    <property type="entry name" value="Sortase"/>
    <property type="match status" value="1"/>
</dbReference>
<dbReference type="CDD" id="cd05826">
    <property type="entry name" value="Sortase_B"/>
    <property type="match status" value="1"/>
</dbReference>
<evidence type="ECO:0000256" key="2">
    <source>
        <dbReference type="PIRSR" id="PIRSR605754-1"/>
    </source>
</evidence>
<evidence type="ECO:0000256" key="1">
    <source>
        <dbReference type="ARBA" id="ARBA00022801"/>
    </source>
</evidence>
<protein>
    <submittedName>
        <fullName evidence="4">Class B sortase</fullName>
        <ecNumber evidence="4">3.4.22.71</ecNumber>
    </submittedName>
</protein>
<sequence>MASVADGFGDYGRNGSLAPSQRAARAVDHVIAWVIAVVLLLMAALAGYALWDANQVLKGTDYSQYEPGLGFADLRKLNPDVVAWITVDNTGIDHPVVQGEDNFEYLDKDAKGNDGASGSILLDSECDPDFEETYEVLYGHHMQAGKMFGDLDKFLDEGFFNANQRAILYLPSETLSLQVCAVIKADAYDGVLFSTPADSTRVPQVIQKLEAEATYLREGSLVGSDRLIALSTCSSEGTNERTVVICKVTGRQQADNA</sequence>
<dbReference type="RefSeq" id="WP_154435492.1">
    <property type="nucleotide sequence ID" value="NZ_VUNC01000005.1"/>
</dbReference>
<keyword evidence="3" id="KW-1133">Transmembrane helix</keyword>
<feature type="active site" description="Proton donor/acceptor" evidence="2">
    <location>
        <position position="140"/>
    </location>
</feature>
<dbReference type="Proteomes" id="UP000469325">
    <property type="component" value="Unassembled WGS sequence"/>
</dbReference>
<dbReference type="GO" id="GO:0016787">
    <property type="term" value="F:hydrolase activity"/>
    <property type="evidence" value="ECO:0007669"/>
    <property type="project" value="UniProtKB-KW"/>
</dbReference>
<dbReference type="Gene3D" id="2.40.260.10">
    <property type="entry name" value="Sortase"/>
    <property type="match status" value="1"/>
</dbReference>
<evidence type="ECO:0000313" key="5">
    <source>
        <dbReference type="Proteomes" id="UP000469325"/>
    </source>
</evidence>
<dbReference type="EMBL" id="VUNC01000005">
    <property type="protein sequence ID" value="MST72899.1"/>
    <property type="molecule type" value="Genomic_DNA"/>
</dbReference>
<feature type="active site" description="Acyl-thioester intermediate" evidence="2">
    <location>
        <position position="233"/>
    </location>
</feature>
<gene>
    <name evidence="4" type="primary">srtB</name>
    <name evidence="4" type="ORF">FYJ68_07240</name>
</gene>
<dbReference type="InterPro" id="IPR023365">
    <property type="entry name" value="Sortase_dom-sf"/>
</dbReference>
<dbReference type="AlphaFoldDB" id="A0A6N7XSJ1"/>
<keyword evidence="1 4" id="KW-0378">Hydrolase</keyword>
<keyword evidence="3" id="KW-0812">Transmembrane</keyword>